<dbReference type="Gene3D" id="1.20.1070.10">
    <property type="entry name" value="Rhodopsin 7-helix transmembrane proteins"/>
    <property type="match status" value="1"/>
</dbReference>
<dbReference type="AlphaFoldDB" id="A0AAV5WV92"/>
<dbReference type="Proteomes" id="UP001432322">
    <property type="component" value="Unassembled WGS sequence"/>
</dbReference>
<reference evidence="2" key="1">
    <citation type="submission" date="2023-10" db="EMBL/GenBank/DDBJ databases">
        <title>Genome assembly of Pristionchus species.</title>
        <authorList>
            <person name="Yoshida K."/>
            <person name="Sommer R.J."/>
        </authorList>
    </citation>
    <scope>NUCLEOTIDE SEQUENCE</scope>
    <source>
        <strain evidence="2">RS5133</strain>
    </source>
</reference>
<feature type="non-terminal residue" evidence="2">
    <location>
        <position position="175"/>
    </location>
</feature>
<dbReference type="EMBL" id="BTSY01000006">
    <property type="protein sequence ID" value="GMT34123.1"/>
    <property type="molecule type" value="Genomic_DNA"/>
</dbReference>
<comment type="caution">
    <text evidence="2">The sequence shown here is derived from an EMBL/GenBank/DDBJ whole genome shotgun (WGS) entry which is preliminary data.</text>
</comment>
<evidence type="ECO:0000256" key="1">
    <source>
        <dbReference type="SAM" id="Phobius"/>
    </source>
</evidence>
<dbReference type="PANTHER" id="PTHR22718:SF25">
    <property type="entry name" value="G-PROTEIN COUPLED RECEPTORS FAMILY 1 PROFILE DOMAIN-CONTAINING PROTEIN"/>
    <property type="match status" value="1"/>
</dbReference>
<organism evidence="2 3">
    <name type="scientific">Pristionchus fissidentatus</name>
    <dbReference type="NCBI Taxonomy" id="1538716"/>
    <lineage>
        <taxon>Eukaryota</taxon>
        <taxon>Metazoa</taxon>
        <taxon>Ecdysozoa</taxon>
        <taxon>Nematoda</taxon>
        <taxon>Chromadorea</taxon>
        <taxon>Rhabditida</taxon>
        <taxon>Rhabditina</taxon>
        <taxon>Diplogasteromorpha</taxon>
        <taxon>Diplogasteroidea</taxon>
        <taxon>Neodiplogasteridae</taxon>
        <taxon>Pristionchus</taxon>
    </lineage>
</organism>
<keyword evidence="1" id="KW-1133">Transmembrane helix</keyword>
<evidence type="ECO:0000313" key="3">
    <source>
        <dbReference type="Proteomes" id="UP001432322"/>
    </source>
</evidence>
<dbReference type="Pfam" id="PF04789">
    <property type="entry name" value="DUF621"/>
    <property type="match status" value="1"/>
</dbReference>
<keyword evidence="1" id="KW-0472">Membrane</keyword>
<keyword evidence="3" id="KW-1185">Reference proteome</keyword>
<feature type="transmembrane region" description="Helical" evidence="1">
    <location>
        <begin position="7"/>
        <end position="26"/>
    </location>
</feature>
<sequence length="175" mass="20001">SKSLRTTISCAITWACAVLIPILFFLCECEYEYNYDTYSCTSFCLNQNKLYYNRCEKSSPLITTIITVLVYLSYACTCFVMILYMIIFIFLENSRLRKTQRAMNDSSESEMKLLTQSIVIFALYAGSIFSVLALSCMEKDKFGAFELTYAENLLNLSIAAVYPICLVAMSGEMRR</sequence>
<feature type="transmembrane region" description="Helical" evidence="1">
    <location>
        <begin position="153"/>
        <end position="171"/>
    </location>
</feature>
<feature type="transmembrane region" description="Helical" evidence="1">
    <location>
        <begin position="113"/>
        <end position="133"/>
    </location>
</feature>
<dbReference type="SUPFAM" id="SSF81321">
    <property type="entry name" value="Family A G protein-coupled receptor-like"/>
    <property type="match status" value="1"/>
</dbReference>
<dbReference type="InterPro" id="IPR006874">
    <property type="entry name" value="DUF621"/>
</dbReference>
<feature type="transmembrane region" description="Helical" evidence="1">
    <location>
        <begin position="61"/>
        <end position="92"/>
    </location>
</feature>
<evidence type="ECO:0000313" key="2">
    <source>
        <dbReference type="EMBL" id="GMT34123.1"/>
    </source>
</evidence>
<proteinExistence type="predicted"/>
<evidence type="ECO:0008006" key="4">
    <source>
        <dbReference type="Google" id="ProtNLM"/>
    </source>
</evidence>
<name>A0AAV5WV92_9BILA</name>
<protein>
    <recommendedName>
        <fullName evidence="4">G protein-coupled receptor</fullName>
    </recommendedName>
</protein>
<feature type="non-terminal residue" evidence="2">
    <location>
        <position position="1"/>
    </location>
</feature>
<dbReference type="PANTHER" id="PTHR22718">
    <property type="entry name" value="SERPENTINE RECEPTOR, CLASS X"/>
    <property type="match status" value="1"/>
</dbReference>
<accession>A0AAV5WV92</accession>
<keyword evidence="1" id="KW-0812">Transmembrane</keyword>
<gene>
    <name evidence="2" type="ORF">PFISCL1PPCAC_25420</name>
</gene>